<keyword evidence="20" id="KW-1185">Reference proteome</keyword>
<dbReference type="InterPro" id="IPR004837">
    <property type="entry name" value="NaCa_Exmemb"/>
</dbReference>
<keyword evidence="16" id="KW-0739">Sodium transport</keyword>
<keyword evidence="6" id="KW-0109">Calcium transport</keyword>
<organism evidence="19 20">
    <name type="scientific">Elysia marginata</name>
    <dbReference type="NCBI Taxonomy" id="1093978"/>
    <lineage>
        <taxon>Eukaryota</taxon>
        <taxon>Metazoa</taxon>
        <taxon>Spiralia</taxon>
        <taxon>Lophotrochozoa</taxon>
        <taxon>Mollusca</taxon>
        <taxon>Gastropoda</taxon>
        <taxon>Heterobranchia</taxon>
        <taxon>Euthyneura</taxon>
        <taxon>Panpulmonata</taxon>
        <taxon>Sacoglossa</taxon>
        <taxon>Placobranchoidea</taxon>
        <taxon>Plakobranchidae</taxon>
        <taxon>Elysia</taxon>
    </lineage>
</organism>
<feature type="transmembrane region" description="Helical" evidence="17">
    <location>
        <begin position="480"/>
        <end position="503"/>
    </location>
</feature>
<evidence type="ECO:0000256" key="7">
    <source>
        <dbReference type="ARBA" id="ARBA00022692"/>
    </source>
</evidence>
<feature type="transmembrane region" description="Helical" evidence="17">
    <location>
        <begin position="38"/>
        <end position="61"/>
    </location>
</feature>
<feature type="transmembrane region" description="Helical" evidence="17">
    <location>
        <begin position="545"/>
        <end position="570"/>
    </location>
</feature>
<keyword evidence="5" id="KW-0633">Potassium transport</keyword>
<evidence type="ECO:0000259" key="18">
    <source>
        <dbReference type="Pfam" id="PF01699"/>
    </source>
</evidence>
<feature type="transmembrane region" description="Helical" evidence="17">
    <location>
        <begin position="439"/>
        <end position="460"/>
    </location>
</feature>
<comment type="caution">
    <text evidence="19">The sequence shown here is derived from an EMBL/GenBank/DDBJ whole genome shotgun (WGS) entry which is preliminary data.</text>
</comment>
<comment type="similarity">
    <text evidence="2">Belongs to the Ca(2+):cation antiporter (CaCA) (TC 2.A.19) family. SLC24A subfamily.</text>
</comment>
<evidence type="ECO:0000256" key="6">
    <source>
        <dbReference type="ARBA" id="ARBA00022568"/>
    </source>
</evidence>
<dbReference type="GO" id="GO:0005262">
    <property type="term" value="F:calcium channel activity"/>
    <property type="evidence" value="ECO:0007669"/>
    <property type="project" value="TreeGrafter"/>
</dbReference>
<keyword evidence="15 17" id="KW-0472">Membrane</keyword>
<evidence type="ECO:0000256" key="2">
    <source>
        <dbReference type="ARBA" id="ARBA00005364"/>
    </source>
</evidence>
<keyword evidence="8" id="KW-0732">Signal</keyword>
<reference evidence="19 20" key="1">
    <citation type="journal article" date="2021" name="Elife">
        <title>Chloroplast acquisition without the gene transfer in kleptoplastic sea slugs, Plakobranchus ocellatus.</title>
        <authorList>
            <person name="Maeda T."/>
            <person name="Takahashi S."/>
            <person name="Yoshida T."/>
            <person name="Shimamura S."/>
            <person name="Takaki Y."/>
            <person name="Nagai Y."/>
            <person name="Toyoda A."/>
            <person name="Suzuki Y."/>
            <person name="Arimoto A."/>
            <person name="Ishii H."/>
            <person name="Satoh N."/>
            <person name="Nishiyama T."/>
            <person name="Hasebe M."/>
            <person name="Maruyama T."/>
            <person name="Minagawa J."/>
            <person name="Obokata J."/>
            <person name="Shigenobu S."/>
        </authorList>
    </citation>
    <scope>NUCLEOTIDE SEQUENCE [LARGE SCALE GENOMIC DNA]</scope>
</reference>
<feature type="domain" description="Sodium/calcium exchanger membrane region" evidence="18">
    <location>
        <begin position="42"/>
        <end position="184"/>
    </location>
</feature>
<dbReference type="Pfam" id="PF01699">
    <property type="entry name" value="Na_Ca_ex"/>
    <property type="match status" value="2"/>
</dbReference>
<evidence type="ECO:0000256" key="1">
    <source>
        <dbReference type="ARBA" id="ARBA00004141"/>
    </source>
</evidence>
<evidence type="ECO:0000256" key="14">
    <source>
        <dbReference type="ARBA" id="ARBA00023065"/>
    </source>
</evidence>
<evidence type="ECO:0000256" key="16">
    <source>
        <dbReference type="ARBA" id="ARBA00023201"/>
    </source>
</evidence>
<evidence type="ECO:0000256" key="10">
    <source>
        <dbReference type="ARBA" id="ARBA00022847"/>
    </source>
</evidence>
<keyword evidence="11" id="KW-0630">Potassium</keyword>
<evidence type="ECO:0000256" key="12">
    <source>
        <dbReference type="ARBA" id="ARBA00022989"/>
    </source>
</evidence>
<dbReference type="GO" id="GO:0008273">
    <property type="term" value="F:calcium, potassium:sodium antiporter activity"/>
    <property type="evidence" value="ECO:0007669"/>
    <property type="project" value="TreeGrafter"/>
</dbReference>
<keyword evidence="13" id="KW-0915">Sodium</keyword>
<dbReference type="GO" id="GO:0006874">
    <property type="term" value="P:intracellular calcium ion homeostasis"/>
    <property type="evidence" value="ECO:0007669"/>
    <property type="project" value="TreeGrafter"/>
</dbReference>
<feature type="non-terminal residue" evidence="19">
    <location>
        <position position="1"/>
    </location>
</feature>
<feature type="transmembrane region" description="Helical" evidence="17">
    <location>
        <begin position="515"/>
        <end position="533"/>
    </location>
</feature>
<evidence type="ECO:0000256" key="9">
    <source>
        <dbReference type="ARBA" id="ARBA00022837"/>
    </source>
</evidence>
<evidence type="ECO:0000256" key="15">
    <source>
        <dbReference type="ARBA" id="ARBA00023136"/>
    </source>
</evidence>
<dbReference type="InterPro" id="IPR044880">
    <property type="entry name" value="NCX_ion-bd_dom_sf"/>
</dbReference>
<keyword evidence="4" id="KW-0050">Antiport</keyword>
<evidence type="ECO:0000256" key="11">
    <source>
        <dbReference type="ARBA" id="ARBA00022958"/>
    </source>
</evidence>
<dbReference type="PANTHER" id="PTHR10846:SF73">
    <property type="entry name" value="SODIUM_CALCIUM EXCHANGER MEMBRANE REGION DOMAIN-CONTAINING PROTEIN"/>
    <property type="match status" value="1"/>
</dbReference>
<sequence length="578" mass="63771">GGGYRKSSDNSSECKPLYDEDYNEIRIMSYDAFINGGLLVHVLIGMYTFAAIAAICDIYFVPALEHICEDLKLEADVAGATFMAAASSAPEFCTSVIGIFVQENDVGLGAIVGSSIFNLLAIVGLCGIFAGMNVELSWYPLTRDSIFYTVAVFEMLAFMYDASVHWYEALVMIMTYALYILVMVYNKKIEQLTSASEPAPASRTSSILKDMHKTHSARLEIIRARSHSRVSMHNISESRLKQLSMIQHSTEPSTPHGQVRESDCSLASTLVSQARRQIGALISRTPSTISKVKDNLSIPHPNQDHAEPPNPLGQARDSFCSLASTLIEGTSADPKKMALHVVVEEPSVVGPESAEELPPQEIVSEAAVAEYENPLDFPEGWSYRIYWIVVLPVTVLHAYTIPDSRIQNSWQSRFYMIPFTLSVFYLAVYSYIMVWAMSVAAWGLSIPATVTGLTILAAGTSVPDCLSSIFVARDGYGDMAVSNAIGSNVFDILLCLGVPWLVTGIWEDGHSINSEGMWVAGSTLVFTIIYLIVSLRLCNWTLTPMYGFFTLLFYMVVITFCILVELNILFELHKEPMC</sequence>
<evidence type="ECO:0000256" key="5">
    <source>
        <dbReference type="ARBA" id="ARBA00022538"/>
    </source>
</evidence>
<keyword evidence="7 17" id="KW-0812">Transmembrane</keyword>
<dbReference type="Proteomes" id="UP000762676">
    <property type="component" value="Unassembled WGS sequence"/>
</dbReference>
<feature type="domain" description="Sodium/calcium exchanger membrane region" evidence="18">
    <location>
        <begin position="418"/>
        <end position="562"/>
    </location>
</feature>
<keyword evidence="14" id="KW-0406">Ion transport</keyword>
<feature type="transmembrane region" description="Helical" evidence="17">
    <location>
        <begin position="166"/>
        <end position="185"/>
    </location>
</feature>
<gene>
    <name evidence="19" type="ORF">ElyMa_001138000</name>
</gene>
<feature type="transmembrane region" description="Helical" evidence="17">
    <location>
        <begin position="414"/>
        <end position="432"/>
    </location>
</feature>
<dbReference type="AlphaFoldDB" id="A0AAV4HYH8"/>
<evidence type="ECO:0000256" key="17">
    <source>
        <dbReference type="SAM" id="Phobius"/>
    </source>
</evidence>
<evidence type="ECO:0000313" key="19">
    <source>
        <dbReference type="EMBL" id="GFS03019.1"/>
    </source>
</evidence>
<keyword evidence="3" id="KW-0813">Transport</keyword>
<evidence type="ECO:0000256" key="4">
    <source>
        <dbReference type="ARBA" id="ARBA00022449"/>
    </source>
</evidence>
<evidence type="ECO:0000256" key="13">
    <source>
        <dbReference type="ARBA" id="ARBA00023053"/>
    </source>
</evidence>
<evidence type="ECO:0000313" key="20">
    <source>
        <dbReference type="Proteomes" id="UP000762676"/>
    </source>
</evidence>
<dbReference type="NCBIfam" id="TIGR00367">
    <property type="entry name" value="calcium/sodium antiporter"/>
    <property type="match status" value="1"/>
</dbReference>
<comment type="subcellular location">
    <subcellularLocation>
        <location evidence="1">Membrane</location>
        <topology evidence="1">Multi-pass membrane protein</topology>
    </subcellularLocation>
</comment>
<dbReference type="GO" id="GO:0015293">
    <property type="term" value="F:symporter activity"/>
    <property type="evidence" value="ECO:0007669"/>
    <property type="project" value="UniProtKB-KW"/>
</dbReference>
<feature type="transmembrane region" description="Helical" evidence="17">
    <location>
        <begin position="107"/>
        <end position="129"/>
    </location>
</feature>
<dbReference type="PANTHER" id="PTHR10846">
    <property type="entry name" value="SODIUM/POTASSIUM/CALCIUM EXCHANGER"/>
    <property type="match status" value="1"/>
</dbReference>
<evidence type="ECO:0000256" key="8">
    <source>
        <dbReference type="ARBA" id="ARBA00022729"/>
    </source>
</evidence>
<evidence type="ECO:0000256" key="3">
    <source>
        <dbReference type="ARBA" id="ARBA00022448"/>
    </source>
</evidence>
<dbReference type="Gene3D" id="1.20.1420.30">
    <property type="entry name" value="NCX, central ion-binding region"/>
    <property type="match status" value="2"/>
</dbReference>
<dbReference type="FunFam" id="1.20.1420.30:FF:000009">
    <property type="entry name" value="sodium/potassium/calcium exchanger 5 isoform X2"/>
    <property type="match status" value="1"/>
</dbReference>
<protein>
    <submittedName>
        <fullName evidence="19">Sodium/potassium/calcium exchanger 3</fullName>
    </submittedName>
</protein>
<dbReference type="EMBL" id="BMAT01002256">
    <property type="protein sequence ID" value="GFS03019.1"/>
    <property type="molecule type" value="Genomic_DNA"/>
</dbReference>
<dbReference type="InterPro" id="IPR004481">
    <property type="entry name" value="K/Na/Ca-exchanger"/>
</dbReference>
<dbReference type="GO" id="GO:0005886">
    <property type="term" value="C:plasma membrane"/>
    <property type="evidence" value="ECO:0007669"/>
    <property type="project" value="TreeGrafter"/>
</dbReference>
<accession>A0AAV4HYH8</accession>
<name>A0AAV4HYH8_9GAST</name>
<proteinExistence type="inferred from homology"/>
<keyword evidence="9" id="KW-0106">Calcium</keyword>
<feature type="transmembrane region" description="Helical" evidence="17">
    <location>
        <begin position="82"/>
        <end position="101"/>
    </location>
</feature>
<keyword evidence="10" id="KW-0769">Symport</keyword>
<keyword evidence="12 17" id="KW-1133">Transmembrane helix</keyword>